<comment type="caution">
    <text evidence="2">The sequence shown here is derived from an EMBL/GenBank/DDBJ whole genome shotgun (WGS) entry which is preliminary data.</text>
</comment>
<reference evidence="2 3" key="1">
    <citation type="submission" date="2023-06" db="EMBL/GenBank/DDBJ databases">
        <title>Aquibacillus rhizosphaerae LR5S19.</title>
        <authorList>
            <person name="Sun J.-Q."/>
        </authorList>
    </citation>
    <scope>NUCLEOTIDE SEQUENCE [LARGE SCALE GENOMIC DNA]</scope>
    <source>
        <strain evidence="2 3">LR5S19</strain>
    </source>
</reference>
<organism evidence="2 3">
    <name type="scientific">Aquibacillus rhizosphaerae</name>
    <dbReference type="NCBI Taxonomy" id="3051431"/>
    <lineage>
        <taxon>Bacteria</taxon>
        <taxon>Bacillati</taxon>
        <taxon>Bacillota</taxon>
        <taxon>Bacilli</taxon>
        <taxon>Bacillales</taxon>
        <taxon>Bacillaceae</taxon>
        <taxon>Aquibacillus</taxon>
    </lineage>
</organism>
<protein>
    <submittedName>
        <fullName evidence="2">Alpha/beta hydrolase</fullName>
    </submittedName>
</protein>
<dbReference type="RefSeq" id="WP_285933838.1">
    <property type="nucleotide sequence ID" value="NZ_JASTZU010000059.1"/>
</dbReference>
<dbReference type="PRINTS" id="PR00412">
    <property type="entry name" value="EPOXHYDRLASE"/>
</dbReference>
<dbReference type="InterPro" id="IPR000639">
    <property type="entry name" value="Epox_hydrolase-like"/>
</dbReference>
<dbReference type="PANTHER" id="PTHR43798">
    <property type="entry name" value="MONOACYLGLYCEROL LIPASE"/>
    <property type="match status" value="1"/>
</dbReference>
<gene>
    <name evidence="2" type="ORF">QQS35_19100</name>
</gene>
<dbReference type="GO" id="GO:0016787">
    <property type="term" value="F:hydrolase activity"/>
    <property type="evidence" value="ECO:0007669"/>
    <property type="project" value="UniProtKB-KW"/>
</dbReference>
<keyword evidence="3" id="KW-1185">Reference proteome</keyword>
<keyword evidence="2" id="KW-0378">Hydrolase</keyword>
<dbReference type="Gene3D" id="3.40.50.1820">
    <property type="entry name" value="alpha/beta hydrolase"/>
    <property type="match status" value="1"/>
</dbReference>
<dbReference type="InterPro" id="IPR029058">
    <property type="entry name" value="AB_hydrolase_fold"/>
</dbReference>
<dbReference type="InterPro" id="IPR000073">
    <property type="entry name" value="AB_hydrolase_1"/>
</dbReference>
<dbReference type="SUPFAM" id="SSF53474">
    <property type="entry name" value="alpha/beta-Hydrolases"/>
    <property type="match status" value="1"/>
</dbReference>
<dbReference type="InterPro" id="IPR050266">
    <property type="entry name" value="AB_hydrolase_sf"/>
</dbReference>
<dbReference type="Proteomes" id="UP001235343">
    <property type="component" value="Unassembled WGS sequence"/>
</dbReference>
<evidence type="ECO:0000313" key="2">
    <source>
        <dbReference type="EMBL" id="MDL4842546.1"/>
    </source>
</evidence>
<proteinExistence type="predicted"/>
<dbReference type="PANTHER" id="PTHR43798:SF33">
    <property type="entry name" value="HYDROLASE, PUTATIVE (AFU_ORTHOLOGUE AFUA_2G14860)-RELATED"/>
    <property type="match status" value="1"/>
</dbReference>
<dbReference type="Pfam" id="PF00561">
    <property type="entry name" value="Abhydrolase_1"/>
    <property type="match status" value="1"/>
</dbReference>
<sequence length="276" mass="32703">MISKKEKYLTYQGSKICYHLYKNDNDFNKPYLIFIHGFLSSQYSFRKMIPLLSNHFNIITLDLPPFGDSDRIKSFYYSYKNMAKLIVYFMNQHNIKEAYLAGHSMGGQIALTCAYYYPKRVKKLILLAPSCYLMKANRLTYAVSWLPFFHTFLRKLLKRKGVYEMLRQCFYNDELITEEMLTTYKKPYLDKKIYRCLTKMLRDREGDLDVKCIKNISTDCLLFWGKQDQILPIKIAYQMAQDIPQVNLCTFDFAGHLLPEEVPHVICDYIISNCKE</sequence>
<evidence type="ECO:0000259" key="1">
    <source>
        <dbReference type="Pfam" id="PF00561"/>
    </source>
</evidence>
<evidence type="ECO:0000313" key="3">
    <source>
        <dbReference type="Proteomes" id="UP001235343"/>
    </source>
</evidence>
<feature type="domain" description="AB hydrolase-1" evidence="1">
    <location>
        <begin position="31"/>
        <end position="260"/>
    </location>
</feature>
<dbReference type="PRINTS" id="PR00111">
    <property type="entry name" value="ABHYDROLASE"/>
</dbReference>
<dbReference type="EMBL" id="JASTZU010000059">
    <property type="protein sequence ID" value="MDL4842546.1"/>
    <property type="molecule type" value="Genomic_DNA"/>
</dbReference>
<accession>A0ABT7L9K5</accession>
<name>A0ABT7L9K5_9BACI</name>